<dbReference type="GO" id="GO:0090529">
    <property type="term" value="P:cell septum assembly"/>
    <property type="evidence" value="ECO:0007669"/>
    <property type="project" value="InterPro"/>
</dbReference>
<comment type="similarity">
    <text evidence="9">Belongs to the FtsQ/DivIB family. FtsQ subfamily.</text>
</comment>
<comment type="subcellular location">
    <subcellularLocation>
        <location evidence="9">Cell inner membrane</location>
        <topology evidence="9">Single-pass type II membrane protein</topology>
    </subcellularLocation>
    <subcellularLocation>
        <location evidence="1">Membrane</location>
    </subcellularLocation>
    <text evidence="9">Localizes to the division septum.</text>
</comment>
<evidence type="ECO:0000256" key="8">
    <source>
        <dbReference type="ARBA" id="ARBA00023306"/>
    </source>
</evidence>
<dbReference type="GO" id="GO:0032153">
    <property type="term" value="C:cell division site"/>
    <property type="evidence" value="ECO:0007669"/>
    <property type="project" value="UniProtKB-UniRule"/>
</dbReference>
<dbReference type="InterPro" id="IPR013685">
    <property type="entry name" value="POTRA_FtsQ_type"/>
</dbReference>
<evidence type="ECO:0000256" key="3">
    <source>
        <dbReference type="ARBA" id="ARBA00022519"/>
    </source>
</evidence>
<keyword evidence="12" id="KW-1185">Reference proteome</keyword>
<evidence type="ECO:0000313" key="12">
    <source>
        <dbReference type="Proteomes" id="UP000570514"/>
    </source>
</evidence>
<evidence type="ECO:0000256" key="6">
    <source>
        <dbReference type="ARBA" id="ARBA00022989"/>
    </source>
</evidence>
<protein>
    <recommendedName>
        <fullName evidence="9">Cell division protein FtsQ</fullName>
    </recommendedName>
</protein>
<comment type="function">
    <text evidence="9">Essential cell division protein.</text>
</comment>
<dbReference type="GO" id="GO:0043093">
    <property type="term" value="P:FtsZ-dependent cytokinesis"/>
    <property type="evidence" value="ECO:0007669"/>
    <property type="project" value="UniProtKB-UniRule"/>
</dbReference>
<keyword evidence="2 9" id="KW-1003">Cell membrane</keyword>
<dbReference type="EMBL" id="JAASRM010000001">
    <property type="protein sequence ID" value="NIK87497.1"/>
    <property type="molecule type" value="Genomic_DNA"/>
</dbReference>
<dbReference type="Pfam" id="PF08478">
    <property type="entry name" value="POTRA_1"/>
    <property type="match status" value="1"/>
</dbReference>
<keyword evidence="7 9" id="KW-0472">Membrane</keyword>
<dbReference type="InterPro" id="IPR005548">
    <property type="entry name" value="Cell_div_FtsQ/DivIB_C"/>
</dbReference>
<evidence type="ECO:0000256" key="1">
    <source>
        <dbReference type="ARBA" id="ARBA00004370"/>
    </source>
</evidence>
<dbReference type="InterPro" id="IPR045335">
    <property type="entry name" value="FtsQ_C_sf"/>
</dbReference>
<evidence type="ECO:0000256" key="9">
    <source>
        <dbReference type="HAMAP-Rule" id="MF_00911"/>
    </source>
</evidence>
<accession>A0A846MWY4</accession>
<dbReference type="InterPro" id="IPR026579">
    <property type="entry name" value="FtsQ"/>
</dbReference>
<evidence type="ECO:0000256" key="4">
    <source>
        <dbReference type="ARBA" id="ARBA00022618"/>
    </source>
</evidence>
<name>A0A846MWY4_9PROT</name>
<keyword evidence="4 9" id="KW-0132">Cell division</keyword>
<dbReference type="Gene3D" id="3.10.20.310">
    <property type="entry name" value="membrane protein fhac"/>
    <property type="match status" value="1"/>
</dbReference>
<dbReference type="RefSeq" id="WP_167081183.1">
    <property type="nucleotide sequence ID" value="NZ_BAAADC010000001.1"/>
</dbReference>
<dbReference type="Gene3D" id="3.40.50.11690">
    <property type="entry name" value="Cell division protein FtsQ/DivIB"/>
    <property type="match status" value="1"/>
</dbReference>
<dbReference type="InterPro" id="IPR034746">
    <property type="entry name" value="POTRA"/>
</dbReference>
<keyword evidence="5 9" id="KW-0812">Transmembrane</keyword>
<dbReference type="HAMAP" id="MF_00911">
    <property type="entry name" value="FtsQ_subfam"/>
    <property type="match status" value="1"/>
</dbReference>
<reference evidence="11 12" key="1">
    <citation type="submission" date="2020-03" db="EMBL/GenBank/DDBJ databases">
        <title>Genomic Encyclopedia of Type Strains, Phase IV (KMG-IV): sequencing the most valuable type-strain genomes for metagenomic binning, comparative biology and taxonomic classification.</title>
        <authorList>
            <person name="Goeker M."/>
        </authorList>
    </citation>
    <scope>NUCLEOTIDE SEQUENCE [LARGE SCALE GENOMIC DNA]</scope>
    <source>
        <strain evidence="11 12">DSM 19867</strain>
    </source>
</reference>
<dbReference type="PROSITE" id="PS51779">
    <property type="entry name" value="POTRA"/>
    <property type="match status" value="1"/>
</dbReference>
<dbReference type="Pfam" id="PF03799">
    <property type="entry name" value="FtsQ_DivIB_C"/>
    <property type="match status" value="1"/>
</dbReference>
<proteinExistence type="inferred from homology"/>
<keyword evidence="3 9" id="KW-0997">Cell inner membrane</keyword>
<keyword evidence="6 9" id="KW-1133">Transmembrane helix</keyword>
<dbReference type="GO" id="GO:0005886">
    <property type="term" value="C:plasma membrane"/>
    <property type="evidence" value="ECO:0007669"/>
    <property type="project" value="UniProtKB-SubCell"/>
</dbReference>
<keyword evidence="8 9" id="KW-0131">Cell cycle</keyword>
<dbReference type="PANTHER" id="PTHR35851:SF1">
    <property type="entry name" value="CELL DIVISION PROTEIN FTSQ"/>
    <property type="match status" value="1"/>
</dbReference>
<evidence type="ECO:0000256" key="5">
    <source>
        <dbReference type="ARBA" id="ARBA00022692"/>
    </source>
</evidence>
<sequence>MLGLFRRPMLLLTVTLVFGAIVAAIIAGHMIERTMSRTDTAVGGVASRAGFVVSKLHLDGNHRTKASDIMAALRLHNGQTIFALDLQAARARLLSLPWVADAEVRRRYPDDVSVHIIEREPYARWQDDKSLVVVARDGHVITADGMARFAKLPLLMGDGAPENAGPFLDAVARHRSILSRVTAYQYQSGRRWNLLLDDGVVVKFPETGWDKELSELDRLILDKGILEKDIREIDLRNAAYLYFFLRNGGTQREKRAETGSAI</sequence>
<gene>
    <name evidence="9" type="primary">ftsQ</name>
    <name evidence="11" type="ORF">FHS83_000815</name>
</gene>
<dbReference type="Proteomes" id="UP000570514">
    <property type="component" value="Unassembled WGS sequence"/>
</dbReference>
<evidence type="ECO:0000256" key="2">
    <source>
        <dbReference type="ARBA" id="ARBA00022475"/>
    </source>
</evidence>
<evidence type="ECO:0000256" key="7">
    <source>
        <dbReference type="ARBA" id="ARBA00023136"/>
    </source>
</evidence>
<dbReference type="AlphaFoldDB" id="A0A846MWY4"/>
<feature type="domain" description="POTRA" evidence="10">
    <location>
        <begin position="51"/>
        <end position="119"/>
    </location>
</feature>
<evidence type="ECO:0000313" key="11">
    <source>
        <dbReference type="EMBL" id="NIK87497.1"/>
    </source>
</evidence>
<dbReference type="PANTHER" id="PTHR35851">
    <property type="entry name" value="CELL DIVISION PROTEIN FTSQ"/>
    <property type="match status" value="1"/>
</dbReference>
<organism evidence="11 12">
    <name type="scientific">Rhizomicrobium palustre</name>
    <dbReference type="NCBI Taxonomy" id="189966"/>
    <lineage>
        <taxon>Bacteria</taxon>
        <taxon>Pseudomonadati</taxon>
        <taxon>Pseudomonadota</taxon>
        <taxon>Alphaproteobacteria</taxon>
        <taxon>Micropepsales</taxon>
        <taxon>Micropepsaceae</taxon>
        <taxon>Rhizomicrobium</taxon>
    </lineage>
</organism>
<comment type="caution">
    <text evidence="11">The sequence shown here is derived from an EMBL/GenBank/DDBJ whole genome shotgun (WGS) entry which is preliminary data.</text>
</comment>
<evidence type="ECO:0000259" key="10">
    <source>
        <dbReference type="PROSITE" id="PS51779"/>
    </source>
</evidence>